<dbReference type="Pfam" id="PF00496">
    <property type="entry name" value="SBP_bac_5"/>
    <property type="match status" value="1"/>
</dbReference>
<dbReference type="PANTHER" id="PTHR30290:SF9">
    <property type="entry name" value="OLIGOPEPTIDE-BINDING PROTEIN APPA"/>
    <property type="match status" value="1"/>
</dbReference>
<feature type="chain" id="PRO_5028862866" evidence="4">
    <location>
        <begin position="29"/>
        <end position="524"/>
    </location>
</feature>
<keyword evidence="7" id="KW-1185">Reference proteome</keyword>
<feature type="signal peptide" evidence="4">
    <location>
        <begin position="1"/>
        <end position="28"/>
    </location>
</feature>
<dbReference type="KEGG" id="acae:HYG86_06415"/>
<comment type="similarity">
    <text evidence="1">Belongs to the bacterial solute-binding protein 5 family.</text>
</comment>
<evidence type="ECO:0000313" key="7">
    <source>
        <dbReference type="Proteomes" id="UP000516160"/>
    </source>
</evidence>
<dbReference type="Gene3D" id="3.10.105.10">
    <property type="entry name" value="Dipeptide-binding Protein, Domain 3"/>
    <property type="match status" value="1"/>
</dbReference>
<dbReference type="Gene3D" id="3.40.190.10">
    <property type="entry name" value="Periplasmic binding protein-like II"/>
    <property type="match status" value="1"/>
</dbReference>
<evidence type="ECO:0000313" key="6">
    <source>
        <dbReference type="EMBL" id="QNO14430.1"/>
    </source>
</evidence>
<dbReference type="PIRSF" id="PIRSF002741">
    <property type="entry name" value="MppA"/>
    <property type="match status" value="1"/>
</dbReference>
<sequence>MKKIQGLKTLVIILLTALLAVGCSTSEKDTTPNTTPKETELKIAQEAEPTTLDPFNATDVTSSNINRTIFEGLLQLDENLQIVPGLAKEFSYNDDATQLHFILHEGIKFHDGSELTAEVVKANFEFVKDPENNMARSGFFSFINEIEIVNDYELIIHSKAPNASMASYFSHTGAGIKSQLEIQKKLENPDYNLDRNPVGTGPFKFVEWRDGQHILLEKNEEYWNTSKMAQVQNLKFLPVPEAATRVNMLKANEIHFVASLPTGDADELQQNQNIGVISGPSNTQFYVGINFQEEKYQDKNVRYAMNYAINKDQLIAQIVDGYGSIAASSIAPGVYGYSAQSTYEYDVNKAKALMAEAGYAEGFTATLWTRNSTEFIDIADFIAIQLKEIGIDVKIEPYESGTLFDMLDAGDKGTDLWIGRWSVGTGEADQGLRPNFYSDRIPPSYNNSGFYINHTVDSLLDTALATADETQRLALYNEVQKELYTDAPWVFLYTAEAVTAHREEVGGLFMMKDGSVILTQAFFK</sequence>
<organism evidence="6 7">
    <name type="scientific">Alkalicella caledoniensis</name>
    <dbReference type="NCBI Taxonomy" id="2731377"/>
    <lineage>
        <taxon>Bacteria</taxon>
        <taxon>Bacillati</taxon>
        <taxon>Bacillota</taxon>
        <taxon>Clostridia</taxon>
        <taxon>Eubacteriales</taxon>
        <taxon>Proteinivoracaceae</taxon>
        <taxon>Alkalicella</taxon>
    </lineage>
</organism>
<evidence type="ECO:0000256" key="2">
    <source>
        <dbReference type="ARBA" id="ARBA00022448"/>
    </source>
</evidence>
<gene>
    <name evidence="6" type="ORF">HYG86_06415</name>
</gene>
<evidence type="ECO:0000256" key="1">
    <source>
        <dbReference type="ARBA" id="ARBA00005695"/>
    </source>
</evidence>
<dbReference type="Proteomes" id="UP000516160">
    <property type="component" value="Chromosome"/>
</dbReference>
<evidence type="ECO:0000256" key="3">
    <source>
        <dbReference type="ARBA" id="ARBA00022729"/>
    </source>
</evidence>
<proteinExistence type="inferred from homology"/>
<keyword evidence="2" id="KW-0813">Transport</keyword>
<dbReference type="InterPro" id="IPR039424">
    <property type="entry name" value="SBP_5"/>
</dbReference>
<dbReference type="GO" id="GO:0015833">
    <property type="term" value="P:peptide transport"/>
    <property type="evidence" value="ECO:0007669"/>
    <property type="project" value="TreeGrafter"/>
</dbReference>
<dbReference type="GO" id="GO:0043190">
    <property type="term" value="C:ATP-binding cassette (ABC) transporter complex"/>
    <property type="evidence" value="ECO:0007669"/>
    <property type="project" value="InterPro"/>
</dbReference>
<dbReference type="PANTHER" id="PTHR30290">
    <property type="entry name" value="PERIPLASMIC BINDING COMPONENT OF ABC TRANSPORTER"/>
    <property type="match status" value="1"/>
</dbReference>
<protein>
    <submittedName>
        <fullName evidence="6">Glutathione ABC transporter substrate-binding protein</fullName>
    </submittedName>
</protein>
<dbReference type="EMBL" id="CP058559">
    <property type="protein sequence ID" value="QNO14430.1"/>
    <property type="molecule type" value="Genomic_DNA"/>
</dbReference>
<evidence type="ECO:0000256" key="4">
    <source>
        <dbReference type="SAM" id="SignalP"/>
    </source>
</evidence>
<dbReference type="RefSeq" id="WP_213168113.1">
    <property type="nucleotide sequence ID" value="NZ_CP058559.1"/>
</dbReference>
<dbReference type="AlphaFoldDB" id="A0A7G9W6W8"/>
<keyword evidence="3 4" id="KW-0732">Signal</keyword>
<evidence type="ECO:0000259" key="5">
    <source>
        <dbReference type="Pfam" id="PF00496"/>
    </source>
</evidence>
<dbReference type="InterPro" id="IPR000914">
    <property type="entry name" value="SBP_5_dom"/>
</dbReference>
<reference evidence="6 7" key="1">
    <citation type="submission" date="2020-07" db="EMBL/GenBank/DDBJ databases">
        <title>Alkalicella. sp. LB2 genome.</title>
        <authorList>
            <person name="Postec A."/>
            <person name="Quemeneur M."/>
        </authorList>
    </citation>
    <scope>NUCLEOTIDE SEQUENCE [LARGE SCALE GENOMIC DNA]</scope>
    <source>
        <strain evidence="6 7">LB2</strain>
    </source>
</reference>
<feature type="domain" description="Solute-binding protein family 5" evidence="5">
    <location>
        <begin position="81"/>
        <end position="439"/>
    </location>
</feature>
<dbReference type="GO" id="GO:0042597">
    <property type="term" value="C:periplasmic space"/>
    <property type="evidence" value="ECO:0007669"/>
    <property type="project" value="UniProtKB-ARBA"/>
</dbReference>
<name>A0A7G9W6W8_ALKCA</name>
<dbReference type="Gene3D" id="3.90.76.10">
    <property type="entry name" value="Dipeptide-binding Protein, Domain 1"/>
    <property type="match status" value="1"/>
</dbReference>
<dbReference type="InterPro" id="IPR030678">
    <property type="entry name" value="Peptide/Ni-bd"/>
</dbReference>
<dbReference type="SUPFAM" id="SSF53850">
    <property type="entry name" value="Periplasmic binding protein-like II"/>
    <property type="match status" value="1"/>
</dbReference>
<dbReference type="CDD" id="cd08499">
    <property type="entry name" value="PBP2_Ylib_like"/>
    <property type="match status" value="1"/>
</dbReference>
<accession>A0A7G9W6W8</accession>
<dbReference type="GO" id="GO:1904680">
    <property type="term" value="F:peptide transmembrane transporter activity"/>
    <property type="evidence" value="ECO:0007669"/>
    <property type="project" value="TreeGrafter"/>
</dbReference>
<dbReference type="PROSITE" id="PS51257">
    <property type="entry name" value="PROKAR_LIPOPROTEIN"/>
    <property type="match status" value="1"/>
</dbReference>